<feature type="transmembrane region" description="Helical" evidence="11">
    <location>
        <begin position="6"/>
        <end position="26"/>
    </location>
</feature>
<dbReference type="PANTHER" id="PTHR30400:SF0">
    <property type="entry name" value="BIOSYNTHETIC PEPTIDOGLYCAN TRANSGLYCOSYLASE"/>
    <property type="match status" value="1"/>
</dbReference>
<evidence type="ECO:0000256" key="9">
    <source>
        <dbReference type="ARBA" id="ARBA00023136"/>
    </source>
</evidence>
<evidence type="ECO:0000256" key="5">
    <source>
        <dbReference type="ARBA" id="ARBA00022692"/>
    </source>
</evidence>
<sequence>MAIAVLIAGVLLYQCLLFMMVLWYRVNAPRMTPVMEAQLQTLRVQAPDAEINYQWVAYDKISNNLKRAVIASEDANFLSHDGIEWAAIRQAWEYNRQQAAQGSDRRRGGSTISQQLAKNLFLSNSRSYFRKGQELILTYMIEAAMSKERILELYLNIAQWGTHTFGAQAAAEHYYRGTAAQLTAPQAARLAAMLPNPSYYDKRRDSPYLQSRTRTISARLRQVPLP</sequence>
<evidence type="ECO:0000259" key="12">
    <source>
        <dbReference type="Pfam" id="PF00912"/>
    </source>
</evidence>
<dbReference type="HAMAP" id="MF_00766">
    <property type="entry name" value="PGT_MtgA"/>
    <property type="match status" value="1"/>
</dbReference>
<dbReference type="Gene3D" id="1.10.3810.10">
    <property type="entry name" value="Biosynthetic peptidoglycan transglycosylase-like"/>
    <property type="match status" value="1"/>
</dbReference>
<dbReference type="Pfam" id="PF00912">
    <property type="entry name" value="Transgly"/>
    <property type="match status" value="1"/>
</dbReference>
<organism evidence="13 14">
    <name type="scientific">Alcaligenes endophyticus</name>
    <dbReference type="NCBI Taxonomy" id="1929088"/>
    <lineage>
        <taxon>Bacteria</taxon>
        <taxon>Pseudomonadati</taxon>
        <taxon>Pseudomonadota</taxon>
        <taxon>Betaproteobacteria</taxon>
        <taxon>Burkholderiales</taxon>
        <taxon>Alcaligenaceae</taxon>
        <taxon>Alcaligenes</taxon>
    </lineage>
</organism>
<evidence type="ECO:0000256" key="2">
    <source>
        <dbReference type="ARBA" id="ARBA00022519"/>
    </source>
</evidence>
<keyword evidence="2 11" id="KW-0997">Cell inner membrane</keyword>
<keyword evidence="14" id="KW-1185">Reference proteome</keyword>
<gene>
    <name evidence="11 13" type="primary">mtgA</name>
    <name evidence="13" type="ORF">LMS43_13640</name>
</gene>
<evidence type="ECO:0000313" key="13">
    <source>
        <dbReference type="EMBL" id="MDN4122332.1"/>
    </source>
</evidence>
<name>A0ABT8EM06_9BURK</name>
<evidence type="ECO:0000256" key="4">
    <source>
        <dbReference type="ARBA" id="ARBA00022679"/>
    </source>
</evidence>
<dbReference type="PANTHER" id="PTHR30400">
    <property type="entry name" value="MONOFUNCTIONAL BIOSYNTHETIC PEPTIDOGLYCAN TRANSGLYCOSYLASE"/>
    <property type="match status" value="1"/>
</dbReference>
<proteinExistence type="inferred from homology"/>
<keyword evidence="6 11" id="KW-0133">Cell shape</keyword>
<evidence type="ECO:0000256" key="11">
    <source>
        <dbReference type="HAMAP-Rule" id="MF_00766"/>
    </source>
</evidence>
<evidence type="ECO:0000313" key="14">
    <source>
        <dbReference type="Proteomes" id="UP001168613"/>
    </source>
</evidence>
<evidence type="ECO:0000256" key="3">
    <source>
        <dbReference type="ARBA" id="ARBA00022676"/>
    </source>
</evidence>
<evidence type="ECO:0000256" key="8">
    <source>
        <dbReference type="ARBA" id="ARBA00022989"/>
    </source>
</evidence>
<comment type="catalytic activity">
    <reaction evidence="11">
        <text>[GlcNAc-(1-&gt;4)-Mur2Ac(oyl-L-Ala-gamma-D-Glu-L-Lys-D-Ala-D-Ala)](n)-di-trans,octa-cis-undecaprenyl diphosphate + beta-D-GlcNAc-(1-&gt;4)-Mur2Ac(oyl-L-Ala-gamma-D-Glu-L-Lys-D-Ala-D-Ala)-di-trans,octa-cis-undecaprenyl diphosphate = [GlcNAc-(1-&gt;4)-Mur2Ac(oyl-L-Ala-gamma-D-Glu-L-Lys-D-Ala-D-Ala)](n+1)-di-trans,octa-cis-undecaprenyl diphosphate + di-trans,octa-cis-undecaprenyl diphosphate + H(+)</text>
        <dbReference type="Rhea" id="RHEA:23708"/>
        <dbReference type="Rhea" id="RHEA-COMP:9602"/>
        <dbReference type="Rhea" id="RHEA-COMP:9603"/>
        <dbReference type="ChEBI" id="CHEBI:15378"/>
        <dbReference type="ChEBI" id="CHEBI:58405"/>
        <dbReference type="ChEBI" id="CHEBI:60033"/>
        <dbReference type="ChEBI" id="CHEBI:78435"/>
        <dbReference type="EC" id="2.4.99.28"/>
    </reaction>
</comment>
<keyword evidence="3 11" id="KW-0328">Glycosyltransferase</keyword>
<dbReference type="InterPro" id="IPR036950">
    <property type="entry name" value="PBP_transglycosylase"/>
</dbReference>
<protein>
    <recommendedName>
        <fullName evidence="11">Biosynthetic peptidoglycan transglycosylase</fullName>
        <ecNumber evidence="11">2.4.99.28</ecNumber>
    </recommendedName>
    <alternativeName>
        <fullName evidence="11">Glycan polymerase</fullName>
    </alternativeName>
    <alternativeName>
        <fullName evidence="11">Peptidoglycan glycosyltransferase MtgA</fullName>
        <shortName evidence="11">PGT</shortName>
    </alternativeName>
</protein>
<keyword evidence="4 11" id="KW-0808">Transferase</keyword>
<comment type="caution">
    <text evidence="13">The sequence shown here is derived from an EMBL/GenBank/DDBJ whole genome shotgun (WGS) entry which is preliminary data.</text>
</comment>
<evidence type="ECO:0000256" key="7">
    <source>
        <dbReference type="ARBA" id="ARBA00022984"/>
    </source>
</evidence>
<keyword evidence="9 11" id="KW-0472">Membrane</keyword>
<dbReference type="GO" id="GO:0016757">
    <property type="term" value="F:glycosyltransferase activity"/>
    <property type="evidence" value="ECO:0007669"/>
    <property type="project" value="UniProtKB-KW"/>
</dbReference>
<comment type="pathway">
    <text evidence="11">Cell wall biogenesis; peptidoglycan biosynthesis.</text>
</comment>
<dbReference type="InterPro" id="IPR001264">
    <property type="entry name" value="Glyco_trans_51"/>
</dbReference>
<dbReference type="InterPro" id="IPR011812">
    <property type="entry name" value="Pep_trsgly"/>
</dbReference>
<dbReference type="Proteomes" id="UP001168613">
    <property type="component" value="Unassembled WGS sequence"/>
</dbReference>
<keyword evidence="8 11" id="KW-1133">Transmembrane helix</keyword>
<feature type="domain" description="Glycosyl transferase family 51" evidence="12">
    <location>
        <begin position="49"/>
        <end position="219"/>
    </location>
</feature>
<dbReference type="EMBL" id="JAJHNU010000004">
    <property type="protein sequence ID" value="MDN4122332.1"/>
    <property type="molecule type" value="Genomic_DNA"/>
</dbReference>
<evidence type="ECO:0000256" key="1">
    <source>
        <dbReference type="ARBA" id="ARBA00022475"/>
    </source>
</evidence>
<dbReference type="SUPFAM" id="SSF53955">
    <property type="entry name" value="Lysozyme-like"/>
    <property type="match status" value="1"/>
</dbReference>
<dbReference type="NCBIfam" id="TIGR02070">
    <property type="entry name" value="mono_pep_trsgly"/>
    <property type="match status" value="1"/>
</dbReference>
<evidence type="ECO:0000256" key="6">
    <source>
        <dbReference type="ARBA" id="ARBA00022960"/>
    </source>
</evidence>
<accession>A0ABT8EM06</accession>
<dbReference type="InterPro" id="IPR023346">
    <property type="entry name" value="Lysozyme-like_dom_sf"/>
</dbReference>
<comment type="function">
    <text evidence="11">Peptidoglycan polymerase that catalyzes glycan chain elongation from lipid-linked precursors.</text>
</comment>
<reference evidence="13" key="1">
    <citation type="submission" date="2021-11" db="EMBL/GenBank/DDBJ databases">
        <title>Draft genome sequence of Alcaligenes endophyticus type strain CCUG 75668T.</title>
        <authorList>
            <person name="Salva-Serra F."/>
            <person name="Duran R.E."/>
            <person name="Seeger M."/>
            <person name="Moore E.R.B."/>
            <person name="Jaen-Luchoro D."/>
        </authorList>
    </citation>
    <scope>NUCLEOTIDE SEQUENCE</scope>
    <source>
        <strain evidence="13">CCUG 75668</strain>
    </source>
</reference>
<keyword evidence="7 11" id="KW-0573">Peptidoglycan synthesis</keyword>
<keyword evidence="10 11" id="KW-0961">Cell wall biogenesis/degradation</keyword>
<evidence type="ECO:0000256" key="10">
    <source>
        <dbReference type="ARBA" id="ARBA00023316"/>
    </source>
</evidence>
<dbReference type="EC" id="2.4.99.28" evidence="11"/>
<comment type="subcellular location">
    <subcellularLocation>
        <location evidence="11">Cell inner membrane</location>
        <topology evidence="11">Single-pass membrane protein</topology>
    </subcellularLocation>
</comment>
<keyword evidence="1 11" id="KW-1003">Cell membrane</keyword>
<comment type="similarity">
    <text evidence="11">Belongs to the glycosyltransferase 51 family.</text>
</comment>
<keyword evidence="5 11" id="KW-0812">Transmembrane</keyword>